<accession>A0A8B7ZTC9</accession>
<keyword evidence="1" id="KW-0479">Metal-binding</keyword>
<dbReference type="PANTHER" id="PTHR24007">
    <property type="entry name" value="BRCA1-ASSOCIATED PROTEIN"/>
    <property type="match status" value="1"/>
</dbReference>
<dbReference type="GO" id="GO:0007265">
    <property type="term" value="P:Ras protein signal transduction"/>
    <property type="evidence" value="ECO:0007669"/>
    <property type="project" value="TreeGrafter"/>
</dbReference>
<protein>
    <submittedName>
        <fullName evidence="10">BRCA1-associated protein-like isoform X1</fullName>
    </submittedName>
</protein>
<organism evidence="9 10">
    <name type="scientific">Acanthaster planci</name>
    <name type="common">Crown-of-thorns starfish</name>
    <dbReference type="NCBI Taxonomy" id="133434"/>
    <lineage>
        <taxon>Eukaryota</taxon>
        <taxon>Metazoa</taxon>
        <taxon>Echinodermata</taxon>
        <taxon>Eleutherozoa</taxon>
        <taxon>Asterozoa</taxon>
        <taxon>Asteroidea</taxon>
        <taxon>Valvatacea</taxon>
        <taxon>Valvatida</taxon>
        <taxon>Acanthasteridae</taxon>
        <taxon>Acanthaster</taxon>
    </lineage>
</organism>
<evidence type="ECO:0000256" key="1">
    <source>
        <dbReference type="ARBA" id="ARBA00022723"/>
    </source>
</evidence>
<feature type="region of interest" description="Disordered" evidence="6">
    <location>
        <begin position="69"/>
        <end position="98"/>
    </location>
</feature>
<dbReference type="Pfam" id="PF13639">
    <property type="entry name" value="zf-RING_2"/>
    <property type="match status" value="1"/>
</dbReference>
<dbReference type="PROSITE" id="PS50089">
    <property type="entry name" value="ZF_RING_2"/>
    <property type="match status" value="1"/>
</dbReference>
<dbReference type="CDD" id="cd16457">
    <property type="entry name" value="RING-H2_BRAP2"/>
    <property type="match status" value="1"/>
</dbReference>
<dbReference type="InterPro" id="IPR011422">
    <property type="entry name" value="BRAP2/ETP1_RRM"/>
</dbReference>
<evidence type="ECO:0000256" key="3">
    <source>
        <dbReference type="ARBA" id="ARBA00022833"/>
    </source>
</evidence>
<feature type="domain" description="RING-type" evidence="7">
    <location>
        <begin position="462"/>
        <end position="502"/>
    </location>
</feature>
<dbReference type="KEGG" id="aplc:110989049"/>
<feature type="coiled-coil region" evidence="5">
    <location>
        <begin position="672"/>
        <end position="731"/>
    </location>
</feature>
<keyword evidence="5" id="KW-0175">Coiled coil</keyword>
<feature type="domain" description="UBP-type" evidence="8">
    <location>
        <begin position="499"/>
        <end position="591"/>
    </location>
</feature>
<dbReference type="SMART" id="SM00184">
    <property type="entry name" value="RING"/>
    <property type="match status" value="1"/>
</dbReference>
<dbReference type="GeneID" id="110989049"/>
<feature type="compositionally biased region" description="Basic and acidic residues" evidence="6">
    <location>
        <begin position="174"/>
        <end position="189"/>
    </location>
</feature>
<dbReference type="GO" id="GO:0005737">
    <property type="term" value="C:cytoplasm"/>
    <property type="evidence" value="ECO:0007669"/>
    <property type="project" value="TreeGrafter"/>
</dbReference>
<dbReference type="InterPro" id="IPR013083">
    <property type="entry name" value="Znf_RING/FYVE/PHD"/>
</dbReference>
<dbReference type="Gene3D" id="3.30.40.10">
    <property type="entry name" value="Zinc/RING finger domain, C3HC4 (zinc finger)"/>
    <property type="match status" value="2"/>
</dbReference>
<evidence type="ECO:0000256" key="2">
    <source>
        <dbReference type="ARBA" id="ARBA00022771"/>
    </source>
</evidence>
<sequence>MRTCTYLLPNDVMYFIVRRFAFTSTAERRRLFVKVKMAKFDDVCRAFHGNKIQSKDGCSLGDSELAASNTASFPKHREEEVSKKMNPSQKEIQGPRKRMAKDAVAKQQLLEQHRGSREMREIIVETVTFTAGSEFDRRNPENPEKADVKDQDNSLSTVEGIQDAPSMPADPNPDDPRKLKAEPKAEPKTQVEGNSTKDLSGGKPAGHKNKKSKKMPSNVDAAKRASMPESSFQSRDGQKDSSSERSGQKTQREEELKSDIPLSDPTSATRSYASAVSGSPLAEMVETKDEHGVLPADSSVSVGGSAQDGKHASKSPLSKHQNVIPFFSGNPSVEITKGILHLFKENEMTPLDEGVTRSEMLCMLAVPATMTCHDLLQLAAPLSQGIQLMRVIRDTTPNQYMVLIKFKQQKDADEFYSEFNGKPFNSIESSICYLVYVSRVECMKASEGATLPVPGLTELPTCHICLERMDESVDGILTILCNHSFHGNCLDKWGDTSCPVCRYCQTPEAVEDHKCFTCGAQESLWICLICGHVGCGRYSNRHSYTHFEETQHTYAMQLGNQRVWDYAGDNYVHRLVQSKGDGKPIEWDRQDTETAHTEKLDSLQLEYSYLLTSQLESQRIYFEEQMARIEQDALNRMSEVEARSRKTVEERDKMEQCLQTAVKEKTGLERKCSQLSSRLSKITAELKEEKEMNRCLRDNQQLWQTKVMELEKKCNEDSKQKQGEIDDLKEQLRDLMFYLDAQQKIGSTSEDTRQEIQDGQIVIGAAAASSSTSSRKGRKKGR</sequence>
<feature type="compositionally biased region" description="Polar residues" evidence="6">
    <location>
        <begin position="264"/>
        <end position="277"/>
    </location>
</feature>
<evidence type="ECO:0000256" key="5">
    <source>
        <dbReference type="SAM" id="Coils"/>
    </source>
</evidence>
<dbReference type="InterPro" id="IPR001841">
    <property type="entry name" value="Znf_RING"/>
</dbReference>
<evidence type="ECO:0000259" key="8">
    <source>
        <dbReference type="PROSITE" id="PS50271"/>
    </source>
</evidence>
<dbReference type="InterPro" id="IPR034932">
    <property type="entry name" value="BRAP2_RRM"/>
</dbReference>
<dbReference type="Pfam" id="PF07576">
    <property type="entry name" value="BRAP2"/>
    <property type="match status" value="1"/>
</dbReference>
<dbReference type="Proteomes" id="UP000694845">
    <property type="component" value="Unplaced"/>
</dbReference>
<dbReference type="PROSITE" id="PS50271">
    <property type="entry name" value="ZF_UBP"/>
    <property type="match status" value="1"/>
</dbReference>
<dbReference type="OrthoDB" id="273556at2759"/>
<feature type="compositionally biased region" description="Basic and acidic residues" evidence="6">
    <location>
        <begin position="134"/>
        <end position="152"/>
    </location>
</feature>
<dbReference type="SMART" id="SM00290">
    <property type="entry name" value="ZnF_UBP"/>
    <property type="match status" value="1"/>
</dbReference>
<feature type="compositionally biased region" description="Low complexity" evidence="6">
    <location>
        <begin position="764"/>
        <end position="774"/>
    </location>
</feature>
<name>A0A8B7ZTC9_ACAPL</name>
<dbReference type="InterPro" id="IPR047243">
    <property type="entry name" value="RING-H2_BRAP2"/>
</dbReference>
<dbReference type="RefSeq" id="XP_022108833.1">
    <property type="nucleotide sequence ID" value="XM_022253141.1"/>
</dbReference>
<dbReference type="Pfam" id="PF02148">
    <property type="entry name" value="zf-UBP"/>
    <property type="match status" value="1"/>
</dbReference>
<dbReference type="InterPro" id="IPR001607">
    <property type="entry name" value="Znf_UBP"/>
</dbReference>
<keyword evidence="2 4" id="KW-0863">Zinc-finger</keyword>
<feature type="region of interest" description="Disordered" evidence="6">
    <location>
        <begin position="133"/>
        <end position="280"/>
    </location>
</feature>
<evidence type="ECO:0000313" key="10">
    <source>
        <dbReference type="RefSeq" id="XP_022108833.1"/>
    </source>
</evidence>
<dbReference type="GO" id="GO:0016567">
    <property type="term" value="P:protein ubiquitination"/>
    <property type="evidence" value="ECO:0007669"/>
    <property type="project" value="TreeGrafter"/>
</dbReference>
<feature type="region of interest" description="Disordered" evidence="6">
    <location>
        <begin position="746"/>
        <end position="782"/>
    </location>
</feature>
<evidence type="ECO:0000259" key="7">
    <source>
        <dbReference type="PROSITE" id="PS50089"/>
    </source>
</evidence>
<dbReference type="AlphaFoldDB" id="A0A8B7ZTC9"/>
<dbReference type="FunFam" id="3.30.40.10:FF:000159">
    <property type="entry name" value="BRCA1-associated protein-like"/>
    <property type="match status" value="1"/>
</dbReference>
<feature type="compositionally biased region" description="Basic and acidic residues" evidence="6">
    <location>
        <begin position="236"/>
        <end position="258"/>
    </location>
</feature>
<evidence type="ECO:0000256" key="6">
    <source>
        <dbReference type="SAM" id="MobiDB-lite"/>
    </source>
</evidence>
<dbReference type="PANTHER" id="PTHR24007:SF7">
    <property type="entry name" value="BRCA1-ASSOCIATED PROTEIN"/>
    <property type="match status" value="1"/>
</dbReference>
<gene>
    <name evidence="10" type="primary">LOC110989049</name>
</gene>
<feature type="region of interest" description="Disordered" evidence="6">
    <location>
        <begin position="292"/>
        <end position="323"/>
    </location>
</feature>
<dbReference type="SUPFAM" id="SSF57850">
    <property type="entry name" value="RING/U-box"/>
    <property type="match status" value="1"/>
</dbReference>
<dbReference type="CTD" id="8315"/>
<keyword evidence="3" id="KW-0862">Zinc</keyword>
<evidence type="ECO:0000313" key="9">
    <source>
        <dbReference type="Proteomes" id="UP000694845"/>
    </source>
</evidence>
<proteinExistence type="predicted"/>
<dbReference type="GO" id="GO:0061630">
    <property type="term" value="F:ubiquitin protein ligase activity"/>
    <property type="evidence" value="ECO:0007669"/>
    <property type="project" value="TreeGrafter"/>
</dbReference>
<evidence type="ECO:0000256" key="4">
    <source>
        <dbReference type="PROSITE-ProRule" id="PRU00502"/>
    </source>
</evidence>
<feature type="compositionally biased region" description="Basic residues" evidence="6">
    <location>
        <begin position="205"/>
        <end position="214"/>
    </location>
</feature>
<dbReference type="GO" id="GO:0008270">
    <property type="term" value="F:zinc ion binding"/>
    <property type="evidence" value="ECO:0007669"/>
    <property type="project" value="UniProtKB-KW"/>
</dbReference>
<reference evidence="10" key="1">
    <citation type="submission" date="2025-08" db="UniProtKB">
        <authorList>
            <consortium name="RefSeq"/>
        </authorList>
    </citation>
    <scope>IDENTIFICATION</scope>
</reference>
<keyword evidence="9" id="KW-1185">Reference proteome</keyword>
<dbReference type="CDD" id="cd12718">
    <property type="entry name" value="RRM_BRAP2"/>
    <property type="match status" value="1"/>
</dbReference>